<evidence type="ECO:0000313" key="2">
    <source>
        <dbReference type="EMBL" id="CAD1787170.1"/>
    </source>
</evidence>
<dbReference type="AlphaFoldDB" id="A0A7U7D6V5"/>
<evidence type="ECO:0000313" key="1">
    <source>
        <dbReference type="EMBL" id="CAD0312953.1"/>
    </source>
</evidence>
<dbReference type="Pfam" id="PF11828">
    <property type="entry name" value="DUF3348"/>
    <property type="match status" value="1"/>
</dbReference>
<dbReference type="Proteomes" id="UP000514411">
    <property type="component" value="Chromosome"/>
</dbReference>
<name>A0A7U7D6V5_XANCJ</name>
<sequence length="249" mass="27111">MAKASPRAPLSGPAFIRLLARLTDAHVAQSNHALADRLSQWIDWTRAVAVSKALDGKLPEIDALPETRRLDTEACARVRTGLATSSVVELDAVLARARRDARSSAAADIDAAAAAPALDYAPFRQHYLAMQRAMRTATGDLRGRLRDMLALESATMARLAEVDAVMELTLSPREQTLLNHVPNLLGAHFERLRDAAQAQSQAPDGEAAPRAVSDGWLDVFRKDMQSVLLAELDVRFHPIEGLLAALRTR</sequence>
<protein>
    <submittedName>
        <fullName evidence="1">DUF3348 domain-containing protein</fullName>
    </submittedName>
</protein>
<dbReference type="RefSeq" id="WP_047124875.1">
    <property type="nucleotide sequence ID" value="NZ_CP012251.1"/>
</dbReference>
<gene>
    <name evidence="2" type="ORF">XSP_000496</name>
    <name evidence="1" type="ORF">XSP_000498</name>
</gene>
<accession>A0A7U7D6V5</accession>
<evidence type="ECO:0000313" key="3">
    <source>
        <dbReference type="Proteomes" id="UP000514411"/>
    </source>
</evidence>
<dbReference type="EMBL" id="LR861807">
    <property type="protein sequence ID" value="CAD1787170.1"/>
    <property type="molecule type" value="Genomic_DNA"/>
</dbReference>
<dbReference type="EMBL" id="LR824643">
    <property type="protein sequence ID" value="CAD0312953.1"/>
    <property type="molecule type" value="Genomic_DNA"/>
</dbReference>
<proteinExistence type="predicted"/>
<reference evidence="1 3" key="1">
    <citation type="submission" date="2020-07" db="EMBL/GenBank/DDBJ databases">
        <authorList>
            <person name="Teixeira M."/>
        </authorList>
    </citation>
    <scope>NUCLEOTIDE SEQUENCE</scope>
    <source>
        <strain evidence="2">3</strain>
        <strain evidence="1">Xanthomonas arboricola pv. juglandis CPBF 427</strain>
    </source>
</reference>
<dbReference type="InterPro" id="IPR021783">
    <property type="entry name" value="DUF3348"/>
</dbReference>
<organism evidence="1">
    <name type="scientific">Xanthomonas campestris pv. juglandis</name>
    <name type="common">Xanthomonas arboricola pv. juglandis</name>
    <dbReference type="NCBI Taxonomy" id="195709"/>
    <lineage>
        <taxon>Bacteria</taxon>
        <taxon>Pseudomonadati</taxon>
        <taxon>Pseudomonadota</taxon>
        <taxon>Gammaproteobacteria</taxon>
        <taxon>Lysobacterales</taxon>
        <taxon>Lysobacteraceae</taxon>
        <taxon>Xanthomonas</taxon>
    </lineage>
</organism>